<feature type="chain" id="PRO_5010241999" description="Surface antigen" evidence="1">
    <location>
        <begin position="21"/>
        <end position="165"/>
    </location>
</feature>
<evidence type="ECO:0008006" key="4">
    <source>
        <dbReference type="Google" id="ProtNLM"/>
    </source>
</evidence>
<evidence type="ECO:0000313" key="3">
    <source>
        <dbReference type="Proteomes" id="UP000182983"/>
    </source>
</evidence>
<sequence>MRLSRTLALVLVAASLAGCAEPTDGQMIGTAAGGGLGAGIGRAAAIGTQYPWVFAGSGLVAGAAVGNAIGEYIDPPPSRMWAAATIEAAEAARPGEPVAWSLRDHRGLVTMIGAGWTDAGGRACRTLRQQTGGEDGTRPAFVRDVVACQGGDGTWEVVTPPVEQK</sequence>
<dbReference type="AlphaFoldDB" id="A0A1H6H4E9"/>
<evidence type="ECO:0000256" key="1">
    <source>
        <dbReference type="SAM" id="SignalP"/>
    </source>
</evidence>
<dbReference type="EMBL" id="FNWO01000002">
    <property type="protein sequence ID" value="SEH29028.1"/>
    <property type="molecule type" value="Genomic_DNA"/>
</dbReference>
<reference evidence="3" key="1">
    <citation type="submission" date="2016-10" db="EMBL/GenBank/DDBJ databases">
        <authorList>
            <person name="Varghese N."/>
            <person name="Submissions S."/>
        </authorList>
    </citation>
    <scope>NUCLEOTIDE SEQUENCE [LARGE SCALE GENOMIC DNA]</scope>
    <source>
        <strain evidence="3">DSM 13234</strain>
    </source>
</reference>
<organism evidence="2 3">
    <name type="scientific">Magnetospirillum fulvum</name>
    <name type="common">Rhodospirillum fulvum</name>
    <dbReference type="NCBI Taxonomy" id="1082"/>
    <lineage>
        <taxon>Bacteria</taxon>
        <taxon>Pseudomonadati</taxon>
        <taxon>Pseudomonadota</taxon>
        <taxon>Alphaproteobacteria</taxon>
        <taxon>Rhodospirillales</taxon>
        <taxon>Rhodospirillaceae</taxon>
        <taxon>Magnetospirillum</taxon>
    </lineage>
</organism>
<evidence type="ECO:0000313" key="2">
    <source>
        <dbReference type="EMBL" id="SEH29028.1"/>
    </source>
</evidence>
<gene>
    <name evidence="2" type="ORF">SAMN04244559_00793</name>
</gene>
<accession>A0A1H6H4E9</accession>
<proteinExistence type="predicted"/>
<feature type="signal peptide" evidence="1">
    <location>
        <begin position="1"/>
        <end position="20"/>
    </location>
</feature>
<keyword evidence="1" id="KW-0732">Signal</keyword>
<dbReference type="PROSITE" id="PS51257">
    <property type="entry name" value="PROKAR_LIPOPROTEIN"/>
    <property type="match status" value="1"/>
</dbReference>
<name>A0A1H6H4E9_MAGFU</name>
<dbReference type="OrthoDB" id="7357091at2"/>
<dbReference type="Proteomes" id="UP000182983">
    <property type="component" value="Unassembled WGS sequence"/>
</dbReference>
<keyword evidence="3" id="KW-1185">Reference proteome</keyword>
<protein>
    <recommendedName>
        <fullName evidence="4">Surface antigen</fullName>
    </recommendedName>
</protein>
<dbReference type="RefSeq" id="WP_074765722.1">
    <property type="nucleotide sequence ID" value="NZ_FNWO01000002.1"/>
</dbReference>